<accession>A0AA41QZB5</accession>
<feature type="compositionally biased region" description="Low complexity" evidence="2">
    <location>
        <begin position="337"/>
        <end position="349"/>
    </location>
</feature>
<dbReference type="PANTHER" id="PTHR43855:SF1">
    <property type="entry name" value="THIOSULFATE SULFURTRANSFERASE"/>
    <property type="match status" value="1"/>
</dbReference>
<dbReference type="InterPro" id="IPR036873">
    <property type="entry name" value="Rhodanese-like_dom_sf"/>
</dbReference>
<feature type="domain" description="Rhodanese" evidence="3">
    <location>
        <begin position="51"/>
        <end position="164"/>
    </location>
</feature>
<dbReference type="CDD" id="cd01449">
    <property type="entry name" value="TST_Repeat_2"/>
    <property type="match status" value="1"/>
</dbReference>
<evidence type="ECO:0000259" key="3">
    <source>
        <dbReference type="PROSITE" id="PS50206"/>
    </source>
</evidence>
<keyword evidence="5" id="KW-1185">Reference proteome</keyword>
<feature type="compositionally biased region" description="Gly residues" evidence="2">
    <location>
        <begin position="350"/>
        <end position="364"/>
    </location>
</feature>
<dbReference type="Proteomes" id="UP001165427">
    <property type="component" value="Unassembled WGS sequence"/>
</dbReference>
<sequence>METTHRLRYAILALILFLSLLWSLASASQQENSYPNSRFIAHPQWLKAHLEDTDLVIADVRTDDHFDGALIPGAIRLPWSKFRFNDIGNDVATTFIGIAQAQDILGRHGITPKDTIVLYDSVERDGGATASYVFWVLDILGHENKKILVRGIDGWKDAGYDLVTTPRETKPLLYQAPAKKIQKQQLITGNFVYKQLGDFCYQIIDVRSREEYMGEKGTKGLDGTPLKLGHIPTAVNINYQNAWTDMETKAVKSYARLQNLYAGLDASKAVIVYCNSGRRSAFSYFILRLMGFERVYTYEKSWKEWGNPDRFFPVETRENKLASSMLPTPSTATRTVSSQKSSEASSSDGSGSGKPAGGYISCGG</sequence>
<organism evidence="4 5">
    <name type="scientific">Desulfatitalea alkaliphila</name>
    <dbReference type="NCBI Taxonomy" id="2929485"/>
    <lineage>
        <taxon>Bacteria</taxon>
        <taxon>Pseudomonadati</taxon>
        <taxon>Thermodesulfobacteriota</taxon>
        <taxon>Desulfobacteria</taxon>
        <taxon>Desulfobacterales</taxon>
        <taxon>Desulfosarcinaceae</taxon>
        <taxon>Desulfatitalea</taxon>
    </lineage>
</organism>
<evidence type="ECO:0000256" key="1">
    <source>
        <dbReference type="ARBA" id="ARBA00022737"/>
    </source>
</evidence>
<evidence type="ECO:0000256" key="2">
    <source>
        <dbReference type="SAM" id="MobiDB-lite"/>
    </source>
</evidence>
<dbReference type="CDD" id="cd01448">
    <property type="entry name" value="TST_Repeat_1"/>
    <property type="match status" value="1"/>
</dbReference>
<dbReference type="EMBL" id="JALJRB010000001">
    <property type="protein sequence ID" value="MCJ8499014.1"/>
    <property type="molecule type" value="Genomic_DNA"/>
</dbReference>
<feature type="region of interest" description="Disordered" evidence="2">
    <location>
        <begin position="322"/>
        <end position="364"/>
    </location>
</feature>
<evidence type="ECO:0000313" key="5">
    <source>
        <dbReference type="Proteomes" id="UP001165427"/>
    </source>
</evidence>
<name>A0AA41QZB5_9BACT</name>
<dbReference type="Pfam" id="PF00581">
    <property type="entry name" value="Rhodanese"/>
    <property type="match status" value="2"/>
</dbReference>
<dbReference type="PANTHER" id="PTHR43855">
    <property type="entry name" value="THIOSULFATE SULFURTRANSFERASE"/>
    <property type="match status" value="1"/>
</dbReference>
<dbReference type="AlphaFoldDB" id="A0AA41QZB5"/>
<reference evidence="4" key="1">
    <citation type="submission" date="2022-04" db="EMBL/GenBank/DDBJ databases">
        <title>Desulfatitalea alkaliphila sp. nov., a novel anaerobic sulfate-reducing bacterium isolated from terrestrial mud volcano, Taman Peninsula, Russia.</title>
        <authorList>
            <person name="Khomyakova M.A."/>
            <person name="Merkel A.Y."/>
            <person name="Slobodkin A.I."/>
        </authorList>
    </citation>
    <scope>NUCLEOTIDE SEQUENCE</scope>
    <source>
        <strain evidence="4">M08but</strain>
    </source>
</reference>
<dbReference type="PROSITE" id="PS50206">
    <property type="entry name" value="RHODANESE_3"/>
    <property type="match status" value="2"/>
</dbReference>
<dbReference type="Gene3D" id="3.40.250.10">
    <property type="entry name" value="Rhodanese-like domain"/>
    <property type="match status" value="2"/>
</dbReference>
<feature type="domain" description="Rhodanese" evidence="3">
    <location>
        <begin position="201"/>
        <end position="307"/>
    </location>
</feature>
<evidence type="ECO:0000313" key="4">
    <source>
        <dbReference type="EMBL" id="MCJ8499014.1"/>
    </source>
</evidence>
<proteinExistence type="predicted"/>
<keyword evidence="1" id="KW-0677">Repeat</keyword>
<dbReference type="InterPro" id="IPR051126">
    <property type="entry name" value="Thiosulfate_sulfurtransferase"/>
</dbReference>
<comment type="caution">
    <text evidence="4">The sequence shown here is derived from an EMBL/GenBank/DDBJ whole genome shotgun (WGS) entry which is preliminary data.</text>
</comment>
<dbReference type="SUPFAM" id="SSF52821">
    <property type="entry name" value="Rhodanese/Cell cycle control phosphatase"/>
    <property type="match status" value="2"/>
</dbReference>
<protein>
    <submittedName>
        <fullName evidence="4">Sulfurtransferase</fullName>
    </submittedName>
</protein>
<dbReference type="InterPro" id="IPR001763">
    <property type="entry name" value="Rhodanese-like_dom"/>
</dbReference>
<dbReference type="RefSeq" id="WP_246902050.1">
    <property type="nucleotide sequence ID" value="NZ_JALJRB010000001.1"/>
</dbReference>
<feature type="compositionally biased region" description="Polar residues" evidence="2">
    <location>
        <begin position="322"/>
        <end position="336"/>
    </location>
</feature>
<gene>
    <name evidence="4" type="ORF">MRX98_00395</name>
</gene>
<dbReference type="SMART" id="SM00450">
    <property type="entry name" value="RHOD"/>
    <property type="match status" value="2"/>
</dbReference>